<dbReference type="CDD" id="cd04301">
    <property type="entry name" value="NAT_SF"/>
    <property type="match status" value="1"/>
</dbReference>
<reference evidence="3" key="1">
    <citation type="journal article" date="2019" name="Int. J. Syst. Evol. Microbiol.">
        <title>The Global Catalogue of Microorganisms (GCM) 10K type strain sequencing project: providing services to taxonomists for standard genome sequencing and annotation.</title>
        <authorList>
            <consortium name="The Broad Institute Genomics Platform"/>
            <consortium name="The Broad Institute Genome Sequencing Center for Infectious Disease"/>
            <person name="Wu L."/>
            <person name="Ma J."/>
        </authorList>
    </citation>
    <scope>NUCLEOTIDE SEQUENCE [LARGE SCALE GENOMIC DNA]</scope>
    <source>
        <strain evidence="3">CGMCC 1.3240</strain>
    </source>
</reference>
<proteinExistence type="predicted"/>
<dbReference type="PANTHER" id="PTHR13355:SF11">
    <property type="entry name" value="GLUCOSAMINE 6-PHOSPHATE N-ACETYLTRANSFERASE"/>
    <property type="match status" value="1"/>
</dbReference>
<dbReference type="PROSITE" id="PS51186">
    <property type="entry name" value="GNAT"/>
    <property type="match status" value="1"/>
</dbReference>
<dbReference type="InterPro" id="IPR016181">
    <property type="entry name" value="Acyl_CoA_acyltransferase"/>
</dbReference>
<dbReference type="PANTHER" id="PTHR13355">
    <property type="entry name" value="GLUCOSAMINE 6-PHOSPHATE N-ACETYLTRANSFERASE"/>
    <property type="match status" value="1"/>
</dbReference>
<dbReference type="Proteomes" id="UP001596047">
    <property type="component" value="Unassembled WGS sequence"/>
</dbReference>
<sequence length="145" mass="16518">MELIKVTTEELLKEALAIRFEVFVREQQVPEELEYDDFDVSPAACNHFVVQEQGRIIAAGRWREYEPGVVKFQRIVVAKSYRGRGIGKVLLLGMEQDAKQSGYPVGVLEAQCTAEAFYHKLGYVTESAEPFLDANILHVKMRKQL</sequence>
<keyword evidence="3" id="KW-1185">Reference proteome</keyword>
<feature type="domain" description="N-acetyltransferase" evidence="1">
    <location>
        <begin position="2"/>
        <end position="145"/>
    </location>
</feature>
<accession>A0ABW0VVH2</accession>
<evidence type="ECO:0000313" key="3">
    <source>
        <dbReference type="Proteomes" id="UP001596047"/>
    </source>
</evidence>
<dbReference type="InterPro" id="IPR000182">
    <property type="entry name" value="GNAT_dom"/>
</dbReference>
<dbReference type="InterPro" id="IPR039143">
    <property type="entry name" value="GNPNAT1-like"/>
</dbReference>
<comment type="caution">
    <text evidence="2">The sequence shown here is derived from an EMBL/GenBank/DDBJ whole genome shotgun (WGS) entry which is preliminary data.</text>
</comment>
<dbReference type="Gene3D" id="3.40.630.30">
    <property type="match status" value="1"/>
</dbReference>
<evidence type="ECO:0000313" key="2">
    <source>
        <dbReference type="EMBL" id="MFC5648536.1"/>
    </source>
</evidence>
<gene>
    <name evidence="2" type="ORF">ACFPYJ_05220</name>
</gene>
<organism evidence="2 3">
    <name type="scientific">Paenibacillus solisilvae</name>
    <dbReference type="NCBI Taxonomy" id="2486751"/>
    <lineage>
        <taxon>Bacteria</taxon>
        <taxon>Bacillati</taxon>
        <taxon>Bacillota</taxon>
        <taxon>Bacilli</taxon>
        <taxon>Bacillales</taxon>
        <taxon>Paenibacillaceae</taxon>
        <taxon>Paenibacillus</taxon>
    </lineage>
</organism>
<name>A0ABW0VVH2_9BACL</name>
<dbReference type="EMBL" id="JBHSOW010000016">
    <property type="protein sequence ID" value="MFC5648536.1"/>
    <property type="molecule type" value="Genomic_DNA"/>
</dbReference>
<dbReference type="RefSeq" id="WP_379186991.1">
    <property type="nucleotide sequence ID" value="NZ_JBHSOW010000016.1"/>
</dbReference>
<evidence type="ECO:0000259" key="1">
    <source>
        <dbReference type="PROSITE" id="PS51186"/>
    </source>
</evidence>
<dbReference type="Pfam" id="PF13673">
    <property type="entry name" value="Acetyltransf_10"/>
    <property type="match status" value="1"/>
</dbReference>
<protein>
    <submittedName>
        <fullName evidence="2">GNAT family N-acetyltransferase</fullName>
    </submittedName>
</protein>
<dbReference type="SUPFAM" id="SSF55729">
    <property type="entry name" value="Acyl-CoA N-acyltransferases (Nat)"/>
    <property type="match status" value="1"/>
</dbReference>